<gene>
    <name evidence="14" type="ORF">GSY63_22400</name>
</gene>
<evidence type="ECO:0000256" key="7">
    <source>
        <dbReference type="ARBA" id="ARBA00023136"/>
    </source>
</evidence>
<evidence type="ECO:0000313" key="15">
    <source>
        <dbReference type="Proteomes" id="UP000638732"/>
    </source>
</evidence>
<evidence type="ECO:0000256" key="4">
    <source>
        <dbReference type="ARBA" id="ARBA00022692"/>
    </source>
</evidence>
<dbReference type="Pfam" id="PF07715">
    <property type="entry name" value="Plug"/>
    <property type="match status" value="1"/>
</dbReference>
<dbReference type="GO" id="GO:0009279">
    <property type="term" value="C:cell outer membrane"/>
    <property type="evidence" value="ECO:0007669"/>
    <property type="project" value="UniProtKB-SubCell"/>
</dbReference>
<dbReference type="GO" id="GO:0030246">
    <property type="term" value="F:carbohydrate binding"/>
    <property type="evidence" value="ECO:0007669"/>
    <property type="project" value="InterPro"/>
</dbReference>
<evidence type="ECO:0000313" key="14">
    <source>
        <dbReference type="EMBL" id="NCD72131.1"/>
    </source>
</evidence>
<reference evidence="14" key="2">
    <citation type="submission" date="2020-10" db="EMBL/GenBank/DDBJ databases">
        <title>Mucilaginibacter sp. nov., isolated from soil.</title>
        <authorList>
            <person name="Jeon C.O."/>
        </authorList>
    </citation>
    <scope>NUCLEOTIDE SEQUENCE</scope>
    <source>
        <strain evidence="14">R11</strain>
    </source>
</reference>
<dbReference type="SUPFAM" id="SSF56935">
    <property type="entry name" value="Porins"/>
    <property type="match status" value="1"/>
</dbReference>
<dbReference type="PROSITE" id="PS52016">
    <property type="entry name" value="TONB_DEPENDENT_REC_3"/>
    <property type="match status" value="1"/>
</dbReference>
<dbReference type="InterPro" id="IPR036942">
    <property type="entry name" value="Beta-barrel_TonB_sf"/>
</dbReference>
<protein>
    <submittedName>
        <fullName evidence="14">TonB-dependent receptor</fullName>
    </submittedName>
</protein>
<dbReference type="SUPFAM" id="SSF49452">
    <property type="entry name" value="Starch-binding domain-like"/>
    <property type="match status" value="1"/>
</dbReference>
<evidence type="ECO:0000256" key="3">
    <source>
        <dbReference type="ARBA" id="ARBA00022452"/>
    </source>
</evidence>
<evidence type="ECO:0000256" key="1">
    <source>
        <dbReference type="ARBA" id="ARBA00004571"/>
    </source>
</evidence>
<dbReference type="EMBL" id="WWEO01000045">
    <property type="protein sequence ID" value="NCD72131.1"/>
    <property type="molecule type" value="Genomic_DNA"/>
</dbReference>
<comment type="similarity">
    <text evidence="10 11">Belongs to the TonB-dependent receptor family.</text>
</comment>
<name>A0A966DW39_9SPHI</name>
<accession>A0A966DW39</accession>
<dbReference type="AlphaFoldDB" id="A0A966DW39"/>
<dbReference type="Gene3D" id="2.170.130.10">
    <property type="entry name" value="TonB-dependent receptor, plug domain"/>
    <property type="match status" value="1"/>
</dbReference>
<evidence type="ECO:0000256" key="5">
    <source>
        <dbReference type="ARBA" id="ARBA00022729"/>
    </source>
</evidence>
<keyword evidence="5" id="KW-0732">Signal</keyword>
<dbReference type="InterPro" id="IPR037066">
    <property type="entry name" value="Plug_dom_sf"/>
</dbReference>
<evidence type="ECO:0000256" key="8">
    <source>
        <dbReference type="ARBA" id="ARBA00023170"/>
    </source>
</evidence>
<comment type="caution">
    <text evidence="14">The sequence shown here is derived from an EMBL/GenBank/DDBJ whole genome shotgun (WGS) entry which is preliminary data.</text>
</comment>
<keyword evidence="8 14" id="KW-0675">Receptor</keyword>
<reference evidence="14" key="1">
    <citation type="submission" date="2020-01" db="EMBL/GenBank/DDBJ databases">
        <authorList>
            <person name="Seo Y.L."/>
        </authorList>
    </citation>
    <scope>NUCLEOTIDE SEQUENCE</scope>
    <source>
        <strain evidence="14">R11</strain>
    </source>
</reference>
<dbReference type="InterPro" id="IPR013784">
    <property type="entry name" value="Carb-bd-like_fold"/>
</dbReference>
<keyword evidence="7 10" id="KW-0472">Membrane</keyword>
<dbReference type="GO" id="GO:0044718">
    <property type="term" value="P:siderophore transmembrane transport"/>
    <property type="evidence" value="ECO:0007669"/>
    <property type="project" value="TreeGrafter"/>
</dbReference>
<keyword evidence="3 10" id="KW-1134">Transmembrane beta strand</keyword>
<dbReference type="PANTHER" id="PTHR30069:SF29">
    <property type="entry name" value="HEMOGLOBIN AND HEMOGLOBIN-HAPTOGLOBIN-BINDING PROTEIN 1-RELATED"/>
    <property type="match status" value="1"/>
</dbReference>
<evidence type="ECO:0000259" key="13">
    <source>
        <dbReference type="Pfam" id="PF07715"/>
    </source>
</evidence>
<dbReference type="Pfam" id="PF00593">
    <property type="entry name" value="TonB_dep_Rec_b-barrel"/>
    <property type="match status" value="1"/>
</dbReference>
<keyword evidence="15" id="KW-1185">Reference proteome</keyword>
<feature type="domain" description="TonB-dependent receptor plug" evidence="13">
    <location>
        <begin position="124"/>
        <end position="228"/>
    </location>
</feature>
<evidence type="ECO:0000256" key="6">
    <source>
        <dbReference type="ARBA" id="ARBA00023077"/>
    </source>
</evidence>
<dbReference type="RefSeq" id="WP_166588091.1">
    <property type="nucleotide sequence ID" value="NZ_WWEO01000045.1"/>
</dbReference>
<dbReference type="GO" id="GO:0015344">
    <property type="term" value="F:siderophore uptake transmembrane transporter activity"/>
    <property type="evidence" value="ECO:0007669"/>
    <property type="project" value="TreeGrafter"/>
</dbReference>
<proteinExistence type="inferred from homology"/>
<feature type="domain" description="TonB-dependent receptor-like beta-barrel" evidence="12">
    <location>
        <begin position="302"/>
        <end position="711"/>
    </location>
</feature>
<evidence type="ECO:0000259" key="12">
    <source>
        <dbReference type="Pfam" id="PF00593"/>
    </source>
</evidence>
<evidence type="ECO:0000256" key="9">
    <source>
        <dbReference type="ARBA" id="ARBA00023237"/>
    </source>
</evidence>
<dbReference type="Proteomes" id="UP000638732">
    <property type="component" value="Unassembled WGS sequence"/>
</dbReference>
<keyword evidence="2 10" id="KW-0813">Transport</keyword>
<dbReference type="PANTHER" id="PTHR30069">
    <property type="entry name" value="TONB-DEPENDENT OUTER MEMBRANE RECEPTOR"/>
    <property type="match status" value="1"/>
</dbReference>
<evidence type="ECO:0000256" key="2">
    <source>
        <dbReference type="ARBA" id="ARBA00022448"/>
    </source>
</evidence>
<keyword evidence="9 10" id="KW-0998">Cell outer membrane</keyword>
<keyword evidence="6 11" id="KW-0798">TonB box</keyword>
<dbReference type="Pfam" id="PF13715">
    <property type="entry name" value="CarbopepD_reg_2"/>
    <property type="match status" value="1"/>
</dbReference>
<evidence type="ECO:0000256" key="10">
    <source>
        <dbReference type="PROSITE-ProRule" id="PRU01360"/>
    </source>
</evidence>
<dbReference type="InterPro" id="IPR039426">
    <property type="entry name" value="TonB-dep_rcpt-like"/>
</dbReference>
<dbReference type="Gene3D" id="2.40.170.20">
    <property type="entry name" value="TonB-dependent receptor, beta-barrel domain"/>
    <property type="match status" value="1"/>
</dbReference>
<comment type="subcellular location">
    <subcellularLocation>
        <location evidence="1 10">Cell outer membrane</location>
        <topology evidence="1 10">Multi-pass membrane protein</topology>
    </subcellularLocation>
</comment>
<keyword evidence="4 10" id="KW-0812">Transmembrane</keyword>
<evidence type="ECO:0000256" key="11">
    <source>
        <dbReference type="RuleBase" id="RU003357"/>
    </source>
</evidence>
<dbReference type="InterPro" id="IPR012910">
    <property type="entry name" value="Plug_dom"/>
</dbReference>
<dbReference type="Gene3D" id="2.60.40.1120">
    <property type="entry name" value="Carboxypeptidase-like, regulatory domain"/>
    <property type="match status" value="1"/>
</dbReference>
<sequence>MQRRIIYLFLLIVSVRSRVSAQDSYGKVVGHVITKDGKPAQGISVSLLDTRFGAATQADGTYLLKVSPGKYQIQFKAMGMAAKQQSIEVVGGQTTKVDEVTLELSSFQLKDVVVTGQYAPQSLKNSVYMVRTISSEQIRLRNATKVQEVLSDQLGFRFSNDLTLGTSDVSLMGISGQRVKILLDGVPLLDRGETRESLNQIDINSIDHIEIVEGPMSVSYGSDALAGVINLITKKPNSGEHLDVHARVQEETAGKQYDAFHGSGTHYENVGINWSHKGWEAGGNFARNNFDGAMAGWMPKDQWLGNATAGYRTNKFHIWYRLDGENETLKNNGQPNVNNGIETDAHYITYRWMHQLQGEWSVNKDLSFSGVASYTDYSRRTQTTTYNTLTGERFLTLGAGEQDKSVFDTKFFRATAQYRVANGFSLQPGVEVNLTGSSGARIEGTPTINDYAFFISSEIQPISTISIRPGLRFIKNSVYDAPPVIPSINTKFKLSNAFDLRLAYARGFRSPALRELYFDFFDANHSIRGNTNLKAEFSNSFNGSISWLSLGSGTVRFKSALSGFYNDFTNLITTGYDPSNPSVMTYINIDKSKTKGGSIDNTVYYKNLQAKIGFAYIGTYSKIASDTLNQAGFVWYPEVSSTLLYHFTKLKGDISLFYKFNGTLPTYEVVTNTAGATIINLAKRSAFSTADITFNKFITKTISLAAGAKNLFDVTNVNNTSLNVGQAHSTGGPVPLGYGRSYFLGIDFKFGKN</sequence>
<organism evidence="14 15">
    <name type="scientific">Mucilaginibacter agri</name>
    <dbReference type="NCBI Taxonomy" id="2695265"/>
    <lineage>
        <taxon>Bacteria</taxon>
        <taxon>Pseudomonadati</taxon>
        <taxon>Bacteroidota</taxon>
        <taxon>Sphingobacteriia</taxon>
        <taxon>Sphingobacteriales</taxon>
        <taxon>Sphingobacteriaceae</taxon>
        <taxon>Mucilaginibacter</taxon>
    </lineage>
</organism>
<dbReference type="InterPro" id="IPR000531">
    <property type="entry name" value="Beta-barrel_TonB"/>
</dbReference>